<sequence length="383" mass="43351">MATQMVPINPDEKNDAFYRYMMPVVLTKVEGSGNGIKTVLPNIQDVCMAINRPEEVLMKYFQFELGAQRTVSTKDNKFLLMGAHTSDRMQEKLYEFIRKFVLCKSCGNPETAIDLETGKRGTAFVSMVCGACGVRTNFEEHRTKTFMAQYYLKHPEEAKAAKGAAEARKKENARVTDEAAATPMPVNESASKSVRKAAIKSDLADDREDPKFVFARMLKEAWGKNDELVGCAVRLMSQYNLPEHYGPPMVLSALKLEHRDDLLSTMKTHARLLKRVCTVPELFARSEGYDEKELTEFYKREKKIQKTFLRECAKEFAVSYTPDKFAILIFMLFVEGVLRDRSIADWINDTKGSGDVDPNLGEMMRKKVAPIVSWLGMDVNADA</sequence>
<dbReference type="GO" id="GO:0005092">
    <property type="term" value="F:GDP-dissociation inhibitor activity"/>
    <property type="evidence" value="ECO:0007669"/>
    <property type="project" value="TreeGrafter"/>
</dbReference>
<evidence type="ECO:0000313" key="9">
    <source>
        <dbReference type="Proteomes" id="UP000674318"/>
    </source>
</evidence>
<dbReference type="FunFam" id="3.30.30.170:FF:000002">
    <property type="entry name" value="Eukaryotic translation initiation factor 5"/>
    <property type="match status" value="1"/>
</dbReference>
<dbReference type="PANTHER" id="PTHR23001">
    <property type="entry name" value="EUKARYOTIC TRANSLATION INITIATION FACTOR"/>
    <property type="match status" value="1"/>
</dbReference>
<organism evidence="8 9">
    <name type="scientific">Porcisia hertigi</name>
    <dbReference type="NCBI Taxonomy" id="2761500"/>
    <lineage>
        <taxon>Eukaryota</taxon>
        <taxon>Discoba</taxon>
        <taxon>Euglenozoa</taxon>
        <taxon>Kinetoplastea</taxon>
        <taxon>Metakinetoplastina</taxon>
        <taxon>Trypanosomatida</taxon>
        <taxon>Trypanosomatidae</taxon>
        <taxon>Leishmaniinae</taxon>
        <taxon>Porcisia</taxon>
    </lineage>
</organism>
<dbReference type="GO" id="GO:0001732">
    <property type="term" value="P:formation of cytoplasmic translation initiation complex"/>
    <property type="evidence" value="ECO:0007669"/>
    <property type="project" value="TreeGrafter"/>
</dbReference>
<keyword evidence="9" id="KW-1185">Reference proteome</keyword>
<evidence type="ECO:0000259" key="7">
    <source>
        <dbReference type="PROSITE" id="PS51363"/>
    </source>
</evidence>
<dbReference type="SMART" id="SM00653">
    <property type="entry name" value="eIF2B_5"/>
    <property type="match status" value="1"/>
</dbReference>
<keyword evidence="2" id="KW-0396">Initiation factor</keyword>
<dbReference type="GeneID" id="94287755"/>
<keyword evidence="4" id="KW-0648">Protein biosynthesis</keyword>
<accession>A0A836HZS2</accession>
<dbReference type="InterPro" id="IPR003307">
    <property type="entry name" value="W2_domain"/>
</dbReference>
<gene>
    <name evidence="8" type="ORF">JKF63_01632</name>
</gene>
<dbReference type="RefSeq" id="XP_067753835.1">
    <property type="nucleotide sequence ID" value="XM_067897678.1"/>
</dbReference>
<comment type="similarity">
    <text evidence="1">Belongs to the eIF-2-beta/eIF-5 family.</text>
</comment>
<dbReference type="InterPro" id="IPR016189">
    <property type="entry name" value="Transl_init_fac_IF2/IF5_N"/>
</dbReference>
<dbReference type="AlphaFoldDB" id="A0A836HZS2"/>
<evidence type="ECO:0000256" key="6">
    <source>
        <dbReference type="SAM" id="MobiDB-lite"/>
    </source>
</evidence>
<evidence type="ECO:0000256" key="5">
    <source>
        <dbReference type="ARBA" id="ARBA00023134"/>
    </source>
</evidence>
<dbReference type="OrthoDB" id="10250831at2759"/>
<reference evidence="8 9" key="1">
    <citation type="submission" date="2021-02" db="EMBL/GenBank/DDBJ databases">
        <title>Porcisia hertigi Genome sequencing and assembly.</title>
        <authorList>
            <person name="Almutairi H."/>
            <person name="Gatherer D."/>
        </authorList>
    </citation>
    <scope>NUCLEOTIDE SEQUENCE [LARGE SCALE GENOMIC DNA]</scope>
    <source>
        <strain evidence="8 9">C119</strain>
    </source>
</reference>
<dbReference type="Proteomes" id="UP000674318">
    <property type="component" value="Unassembled WGS sequence"/>
</dbReference>
<evidence type="ECO:0000256" key="2">
    <source>
        <dbReference type="ARBA" id="ARBA00022540"/>
    </source>
</evidence>
<evidence type="ECO:0000313" key="8">
    <source>
        <dbReference type="EMBL" id="KAG5493800.1"/>
    </source>
</evidence>
<evidence type="ECO:0000256" key="1">
    <source>
        <dbReference type="ARBA" id="ARBA00010397"/>
    </source>
</evidence>
<dbReference type="EMBL" id="JAFJZO010000034">
    <property type="protein sequence ID" value="KAG5493800.1"/>
    <property type="molecule type" value="Genomic_DNA"/>
</dbReference>
<dbReference type="InterPro" id="IPR045196">
    <property type="entry name" value="IF2/IF5"/>
</dbReference>
<dbReference type="SUPFAM" id="SSF100966">
    <property type="entry name" value="Translation initiation factor 2 beta, aIF2beta, N-terminal domain"/>
    <property type="match status" value="1"/>
</dbReference>
<comment type="caution">
    <text evidence="8">The sequence shown here is derived from an EMBL/GenBank/DDBJ whole genome shotgun (WGS) entry which is preliminary data.</text>
</comment>
<dbReference type="Gene3D" id="2.20.25.350">
    <property type="match status" value="1"/>
</dbReference>
<evidence type="ECO:0000256" key="3">
    <source>
        <dbReference type="ARBA" id="ARBA00022741"/>
    </source>
</evidence>
<keyword evidence="5" id="KW-0342">GTP-binding</keyword>
<feature type="domain" description="W2" evidence="7">
    <location>
        <begin position="203"/>
        <end position="383"/>
    </location>
</feature>
<dbReference type="PROSITE" id="PS51363">
    <property type="entry name" value="W2"/>
    <property type="match status" value="1"/>
</dbReference>
<dbReference type="PANTHER" id="PTHR23001:SF7">
    <property type="entry name" value="EUKARYOTIC TRANSLATION INITIATION FACTOR 5"/>
    <property type="match status" value="1"/>
</dbReference>
<dbReference type="KEGG" id="phet:94287755"/>
<dbReference type="InterPro" id="IPR002735">
    <property type="entry name" value="Transl_init_fac_IF2/IF5_dom"/>
</dbReference>
<evidence type="ECO:0000256" key="4">
    <source>
        <dbReference type="ARBA" id="ARBA00022917"/>
    </source>
</evidence>
<feature type="compositionally biased region" description="Basic and acidic residues" evidence="6">
    <location>
        <begin position="164"/>
        <end position="177"/>
    </location>
</feature>
<dbReference type="Pfam" id="PF01873">
    <property type="entry name" value="eIF-5_eIF-2B"/>
    <property type="match status" value="1"/>
</dbReference>
<protein>
    <recommendedName>
        <fullName evidence="7">W2 domain-containing protein</fullName>
    </recommendedName>
</protein>
<dbReference type="Gene3D" id="3.30.30.170">
    <property type="match status" value="1"/>
</dbReference>
<dbReference type="GO" id="GO:0003743">
    <property type="term" value="F:translation initiation factor activity"/>
    <property type="evidence" value="ECO:0007669"/>
    <property type="project" value="UniProtKB-KW"/>
</dbReference>
<keyword evidence="3" id="KW-0547">Nucleotide-binding</keyword>
<dbReference type="GO" id="GO:0005525">
    <property type="term" value="F:GTP binding"/>
    <property type="evidence" value="ECO:0007669"/>
    <property type="project" value="UniProtKB-KW"/>
</dbReference>
<proteinExistence type="inferred from homology"/>
<dbReference type="GO" id="GO:0005829">
    <property type="term" value="C:cytosol"/>
    <property type="evidence" value="ECO:0007669"/>
    <property type="project" value="TreeGrafter"/>
</dbReference>
<name>A0A836HZS2_9TRYP</name>
<feature type="region of interest" description="Disordered" evidence="6">
    <location>
        <begin position="164"/>
        <end position="187"/>
    </location>
</feature>
<dbReference type="GO" id="GO:0071074">
    <property type="term" value="F:eukaryotic initiation factor eIF2 binding"/>
    <property type="evidence" value="ECO:0007669"/>
    <property type="project" value="TreeGrafter"/>
</dbReference>